<protein>
    <submittedName>
        <fullName evidence="2">Uncharacterized protein</fullName>
    </submittedName>
</protein>
<dbReference type="EMBL" id="CAJGYO010000017">
    <property type="protein sequence ID" value="CAD6333134.1"/>
    <property type="molecule type" value="Genomic_DNA"/>
</dbReference>
<evidence type="ECO:0000313" key="2">
    <source>
        <dbReference type="EMBL" id="CAD6333134.1"/>
    </source>
</evidence>
<dbReference type="AlphaFoldDB" id="A0A811RW76"/>
<evidence type="ECO:0000313" key="3">
    <source>
        <dbReference type="Proteomes" id="UP000604825"/>
    </source>
</evidence>
<gene>
    <name evidence="2" type="ORF">NCGR_LOCUS57232</name>
</gene>
<keyword evidence="3" id="KW-1185">Reference proteome</keyword>
<sequence>MQISGNEMRGVVACNVDAQSLDDRSKELGVRDLHVHYPAYTPVATVVRSESILKKPRVGSVFFNNTVANGKLKSSKVLKHLQDQFEKSADHLKTLGGKEKTQILMQMRCEFAREAEASQAIEHKLIMPVPGSSEISSCGIQSVRKSILERRGYKFATSNISKARSSVLAVFGRMHLETVLEQVIEQTKGALKTYMTAIDDVLIYETMAIESIKGQQKVISRLTQKRSLIGCYPVHLPDDGDEDDEEEDEYIIDYDEEEEEQDDHYSCFEKVCVESPIVDSFDLDSDDEIEEEPESEEGSQKEEEEDEDEEYGFMRFHWDFGANPADEVKRYKGYLSIIEYCEY</sequence>
<proteinExistence type="predicted"/>
<dbReference type="Proteomes" id="UP000604825">
    <property type="component" value="Unassembled WGS sequence"/>
</dbReference>
<comment type="caution">
    <text evidence="2">The sequence shown here is derived from an EMBL/GenBank/DDBJ whole genome shotgun (WGS) entry which is preliminary data.</text>
</comment>
<name>A0A811RW76_9POAL</name>
<organism evidence="2 3">
    <name type="scientific">Miscanthus lutarioriparius</name>
    <dbReference type="NCBI Taxonomy" id="422564"/>
    <lineage>
        <taxon>Eukaryota</taxon>
        <taxon>Viridiplantae</taxon>
        <taxon>Streptophyta</taxon>
        <taxon>Embryophyta</taxon>
        <taxon>Tracheophyta</taxon>
        <taxon>Spermatophyta</taxon>
        <taxon>Magnoliopsida</taxon>
        <taxon>Liliopsida</taxon>
        <taxon>Poales</taxon>
        <taxon>Poaceae</taxon>
        <taxon>PACMAD clade</taxon>
        <taxon>Panicoideae</taxon>
        <taxon>Andropogonodae</taxon>
        <taxon>Andropogoneae</taxon>
        <taxon>Saccharinae</taxon>
        <taxon>Miscanthus</taxon>
    </lineage>
</organism>
<feature type="compositionally biased region" description="Acidic residues" evidence="1">
    <location>
        <begin position="281"/>
        <end position="311"/>
    </location>
</feature>
<feature type="region of interest" description="Disordered" evidence="1">
    <location>
        <begin position="281"/>
        <end position="314"/>
    </location>
</feature>
<evidence type="ECO:0000256" key="1">
    <source>
        <dbReference type="SAM" id="MobiDB-lite"/>
    </source>
</evidence>
<accession>A0A811RW76</accession>
<reference evidence="2" key="1">
    <citation type="submission" date="2020-10" db="EMBL/GenBank/DDBJ databases">
        <authorList>
            <person name="Han B."/>
            <person name="Lu T."/>
            <person name="Zhao Q."/>
            <person name="Huang X."/>
            <person name="Zhao Y."/>
        </authorList>
    </citation>
    <scope>NUCLEOTIDE SEQUENCE</scope>
</reference>